<evidence type="ECO:0000313" key="3">
    <source>
        <dbReference type="Proteomes" id="UP000006798"/>
    </source>
</evidence>
<proteinExistence type="predicted"/>
<dbReference type="GO" id="GO:0003677">
    <property type="term" value="F:DNA binding"/>
    <property type="evidence" value="ECO:0007669"/>
    <property type="project" value="InterPro"/>
</dbReference>
<gene>
    <name evidence="2" type="primary">repA</name>
    <name evidence="2" type="ordered locus">CNE_BB2p04080</name>
</gene>
<dbReference type="GO" id="GO:0006355">
    <property type="term" value="P:regulation of DNA-templated transcription"/>
    <property type="evidence" value="ECO:0007669"/>
    <property type="project" value="InterPro"/>
</dbReference>
<dbReference type="HOGENOM" id="CLU_672159_0_0_4"/>
<keyword evidence="2" id="KW-0614">Plasmid</keyword>
<dbReference type="InterPro" id="IPR036388">
    <property type="entry name" value="WH-like_DNA-bd_sf"/>
</dbReference>
<dbReference type="AlphaFoldDB" id="F8GY77"/>
<dbReference type="CDD" id="cd00090">
    <property type="entry name" value="HTH_ARSR"/>
    <property type="match status" value="1"/>
</dbReference>
<dbReference type="Pfam" id="PF13545">
    <property type="entry name" value="HTH_Crp_2"/>
    <property type="match status" value="1"/>
</dbReference>
<sequence length="409" mass="44599">MKFSFDGLPIARRTTMCGGTSHAPNPVAADGRQPKAARLDAGRLPERILRAIALVYESDGLRTLHITNRQVLATLVRFALNQKDPSALAFIKKATIAQHLGISEATVYRALGALENAGLIERERQRRTRAQLEVVGRIGFSAKLLRCIGIASPQFQSTVHVPARSDESRTSACLASVSGVNKTMQSSTKKHPGSGSSLRIDGRAVPMDLAPLVRDQSLKMSALFLLMRLARTAGHRLSDVVSAAGNALGPLRGRELFAYLKSLLERPVDYGHVVRTRKLREDDERAAEARATQERQQIAELVERYRGKRVSAPDGSTYEVDSASIVITDANGHRSSLAHDRARAWLIELDKVAGGLAPAVAQPAQARQRSSVVAHAAIEDIRRLMRARQAPQYVSRRPVRPDAGVCRSA</sequence>
<dbReference type="SUPFAM" id="SSF46785">
    <property type="entry name" value="Winged helix' DNA-binding domain"/>
    <property type="match status" value="1"/>
</dbReference>
<dbReference type="InterPro" id="IPR012318">
    <property type="entry name" value="HTH_CRP"/>
</dbReference>
<geneLocation type="plasmid" evidence="2 3">
    <name>pBB2</name>
</geneLocation>
<dbReference type="Proteomes" id="UP000006798">
    <property type="component" value="Plasmid pBB2"/>
</dbReference>
<reference evidence="2 3" key="1">
    <citation type="journal article" date="2011" name="J. Bacteriol.">
        <title>Complete genome sequence of the type strain Cupriavidus necator N-1.</title>
        <authorList>
            <person name="Poehlein A."/>
            <person name="Kusian B."/>
            <person name="Friedrich B."/>
            <person name="Daniel R."/>
            <person name="Bowien B."/>
        </authorList>
    </citation>
    <scope>NUCLEOTIDE SEQUENCE [LARGE SCALE GENOMIC DNA]</scope>
    <source>
        <strain evidence="3">ATCC 43291 / DSM 13513 / CCUG 52238 / LMG 8453 / N-1</strain>
        <plasmid evidence="2 3">pBB2</plasmid>
    </source>
</reference>
<accession>F8GY77</accession>
<organism evidence="2 3">
    <name type="scientific">Cupriavidus necator (strain ATCC 43291 / DSM 13513 / CCUG 52238 / LMG 8453 / N-1)</name>
    <name type="common">Ralstonia eutropha</name>
    <dbReference type="NCBI Taxonomy" id="1042878"/>
    <lineage>
        <taxon>Bacteria</taxon>
        <taxon>Pseudomonadati</taxon>
        <taxon>Pseudomonadota</taxon>
        <taxon>Betaproteobacteria</taxon>
        <taxon>Burkholderiales</taxon>
        <taxon>Burkholderiaceae</taxon>
        <taxon>Cupriavidus</taxon>
    </lineage>
</organism>
<dbReference type="EMBL" id="CP002880">
    <property type="protein sequence ID" value="AEI83201.1"/>
    <property type="molecule type" value="Genomic_DNA"/>
</dbReference>
<name>F8GY77_CUPNN</name>
<dbReference type="InterPro" id="IPR036390">
    <property type="entry name" value="WH_DNA-bd_sf"/>
</dbReference>
<dbReference type="InterPro" id="IPR011991">
    <property type="entry name" value="ArsR-like_HTH"/>
</dbReference>
<dbReference type="KEGG" id="cnc:CNE_BB2p04080"/>
<protein>
    <submittedName>
        <fullName evidence="2">Replication initiation protein RepA</fullName>
    </submittedName>
</protein>
<feature type="domain" description="HTH crp-type" evidence="1">
    <location>
        <begin position="73"/>
        <end position="126"/>
    </location>
</feature>
<evidence type="ECO:0000259" key="1">
    <source>
        <dbReference type="Pfam" id="PF13545"/>
    </source>
</evidence>
<dbReference type="Gene3D" id="1.10.10.10">
    <property type="entry name" value="Winged helix-like DNA-binding domain superfamily/Winged helix DNA-binding domain"/>
    <property type="match status" value="1"/>
</dbReference>
<evidence type="ECO:0000313" key="2">
    <source>
        <dbReference type="EMBL" id="AEI83201.1"/>
    </source>
</evidence>